<evidence type="ECO:0000313" key="2">
    <source>
        <dbReference type="Proteomes" id="UP000286287"/>
    </source>
</evidence>
<reference evidence="1 2" key="1">
    <citation type="submission" date="2018-09" db="EMBL/GenBank/DDBJ databases">
        <authorList>
            <person name="Zhu H."/>
        </authorList>
    </citation>
    <scope>NUCLEOTIDE SEQUENCE [LARGE SCALE GENOMIC DNA]</scope>
    <source>
        <strain evidence="1 2">K2S05-167</strain>
    </source>
</reference>
<dbReference type="RefSeq" id="WP_119765920.1">
    <property type="nucleotide sequence ID" value="NZ_QYUJ01000014.1"/>
</dbReference>
<dbReference type="Proteomes" id="UP000286287">
    <property type="component" value="Unassembled WGS sequence"/>
</dbReference>
<evidence type="ECO:0000313" key="1">
    <source>
        <dbReference type="EMBL" id="RJF73186.1"/>
    </source>
</evidence>
<dbReference type="EMBL" id="QYUJ01000014">
    <property type="protein sequence ID" value="RJF73186.1"/>
    <property type="molecule type" value="Genomic_DNA"/>
</dbReference>
<keyword evidence="2" id="KW-1185">Reference proteome</keyword>
<gene>
    <name evidence="1" type="ORF">D3875_18160</name>
</gene>
<sequence>MNVTRHFSDTRTAQGRVRFLLQSGAVHLMAEGPGWQHASTHAGLQDAATFLAVIPQVPQALYEAALSELERRLNLELQDAA</sequence>
<proteinExistence type="predicted"/>
<comment type="caution">
    <text evidence="1">The sequence shown here is derived from an EMBL/GenBank/DDBJ whole genome shotgun (WGS) entry which is preliminary data.</text>
</comment>
<accession>A0A418VAX5</accession>
<dbReference type="AlphaFoldDB" id="A0A418VAX5"/>
<protein>
    <submittedName>
        <fullName evidence="1">Uncharacterized protein</fullName>
    </submittedName>
</protein>
<dbReference type="OrthoDB" id="71422at2"/>
<organism evidence="1 2">
    <name type="scientific">Deinococcus cavernae</name>
    <dbReference type="NCBI Taxonomy" id="2320857"/>
    <lineage>
        <taxon>Bacteria</taxon>
        <taxon>Thermotogati</taxon>
        <taxon>Deinococcota</taxon>
        <taxon>Deinococci</taxon>
        <taxon>Deinococcales</taxon>
        <taxon>Deinococcaceae</taxon>
        <taxon>Deinococcus</taxon>
    </lineage>
</organism>
<name>A0A418VAX5_9DEIO</name>